<gene>
    <name evidence="2" type="ORF">B0I36DRAFT_356211</name>
</gene>
<dbReference type="GeneID" id="70187106"/>
<organism evidence="2 3">
    <name type="scientific">Microdochium trichocladiopsis</name>
    <dbReference type="NCBI Taxonomy" id="1682393"/>
    <lineage>
        <taxon>Eukaryota</taxon>
        <taxon>Fungi</taxon>
        <taxon>Dikarya</taxon>
        <taxon>Ascomycota</taxon>
        <taxon>Pezizomycotina</taxon>
        <taxon>Sordariomycetes</taxon>
        <taxon>Xylariomycetidae</taxon>
        <taxon>Xylariales</taxon>
        <taxon>Microdochiaceae</taxon>
        <taxon>Microdochium</taxon>
    </lineage>
</organism>
<name>A0A9P8XQJ0_9PEZI</name>
<reference evidence="2" key="1">
    <citation type="journal article" date="2021" name="Nat. Commun.">
        <title>Genetic determinants of endophytism in the Arabidopsis root mycobiome.</title>
        <authorList>
            <person name="Mesny F."/>
            <person name="Miyauchi S."/>
            <person name="Thiergart T."/>
            <person name="Pickel B."/>
            <person name="Atanasova L."/>
            <person name="Karlsson M."/>
            <person name="Huettel B."/>
            <person name="Barry K.W."/>
            <person name="Haridas S."/>
            <person name="Chen C."/>
            <person name="Bauer D."/>
            <person name="Andreopoulos W."/>
            <person name="Pangilinan J."/>
            <person name="LaButti K."/>
            <person name="Riley R."/>
            <person name="Lipzen A."/>
            <person name="Clum A."/>
            <person name="Drula E."/>
            <person name="Henrissat B."/>
            <person name="Kohler A."/>
            <person name="Grigoriev I.V."/>
            <person name="Martin F.M."/>
            <person name="Hacquard S."/>
        </authorList>
    </citation>
    <scope>NUCLEOTIDE SEQUENCE</scope>
    <source>
        <strain evidence="2">MPI-CAGE-CH-0230</strain>
    </source>
</reference>
<evidence type="ECO:0000313" key="3">
    <source>
        <dbReference type="Proteomes" id="UP000756346"/>
    </source>
</evidence>
<dbReference type="AlphaFoldDB" id="A0A9P8XQJ0"/>
<comment type="caution">
    <text evidence="2">The sequence shown here is derived from an EMBL/GenBank/DDBJ whole genome shotgun (WGS) entry which is preliminary data.</text>
</comment>
<dbReference type="OrthoDB" id="5367487at2759"/>
<dbReference type="RefSeq" id="XP_046004489.1">
    <property type="nucleotide sequence ID" value="XM_046157560.1"/>
</dbReference>
<evidence type="ECO:0008006" key="4">
    <source>
        <dbReference type="Google" id="ProtNLM"/>
    </source>
</evidence>
<dbReference type="PANTHER" id="PTHR47431">
    <property type="entry name" value="ZN(II)2CYS6 TRANSCRIPTION FACTOR (EUROFUNG)-RELATED"/>
    <property type="match status" value="1"/>
</dbReference>
<protein>
    <recommendedName>
        <fullName evidence="4">Transcription factor domain-containing protein</fullName>
    </recommendedName>
</protein>
<sequence length="641" mass="70280">MTTLTRPTISPGPNTQSVANPAPTPTRIFVACIPCEGKSVRSDRQRPRGCNVDSASECFLISSPARGLRPRNTGEPEPVVTDYNTFRMETWQTTPSSPSLSTPAALCYDGSNTHSDIPIVPAKRSQIFNASTMIIGEGPVSTTEASCGMMDEVKQVFPLQGSMNGAMSTSASPQAASMQSDACWVYHDTASSALDPTQIPLLTAQPLILGTSYRDQYIDAIYDFFYPKHRVAPPKEWLHHADKTSLLPLMTAICWAGSRYVGPSPLNLHLRCVAEHKLDTYTLVKDGFFVQAMIIVAICLHKEGQCHKADRIRNEAECLGLKIGMYAGHYSIDHGLVSPQLEESRQKTWEALGTWPPGEGADKPVYDIYQRGAVHTTGDQVVNNARFDLRGFMEGIQVFVLMLRRPSISEDISNPSPGLSCFDRSGIRNLDTVTGVRNRRCKFDRRDGPSVEAVSKGEWQTLTGERPDEVDQCPGESDPLSDWGLRLRGCQCKLAGESGQRGTRTCDFGGGDLCRRGCEGSSGRLTAHLETNCGGQVAFVYRVGKQTQSRPAGWDLGVKSPNVVCSGHAETCRKDLDSRRQETSPASHWLMALSRASARSHFWRNPHPGSVDYVLLPLSNSRPRAEYQSLSSPSDARPRTA</sequence>
<dbReference type="Proteomes" id="UP000756346">
    <property type="component" value="Unassembled WGS sequence"/>
</dbReference>
<feature type="region of interest" description="Disordered" evidence="1">
    <location>
        <begin position="1"/>
        <end position="23"/>
    </location>
</feature>
<feature type="compositionally biased region" description="Polar residues" evidence="1">
    <location>
        <begin position="1"/>
        <end position="19"/>
    </location>
</feature>
<dbReference type="EMBL" id="JAGTJQ010000015">
    <property type="protein sequence ID" value="KAH7012113.1"/>
    <property type="molecule type" value="Genomic_DNA"/>
</dbReference>
<accession>A0A9P8XQJ0</accession>
<evidence type="ECO:0000313" key="2">
    <source>
        <dbReference type="EMBL" id="KAH7012113.1"/>
    </source>
</evidence>
<keyword evidence="3" id="KW-1185">Reference proteome</keyword>
<evidence type="ECO:0000256" key="1">
    <source>
        <dbReference type="SAM" id="MobiDB-lite"/>
    </source>
</evidence>
<dbReference type="PANTHER" id="PTHR47431:SF1">
    <property type="entry name" value="ZN(II)2CYS6 TRANSCRIPTION FACTOR (EUROFUNG)"/>
    <property type="match status" value="1"/>
</dbReference>
<proteinExistence type="predicted"/>